<dbReference type="OrthoDB" id="3039123at2759"/>
<dbReference type="GO" id="GO:0030600">
    <property type="term" value="F:feruloyl esterase activity"/>
    <property type="evidence" value="ECO:0007669"/>
    <property type="project" value="UniProtKB-ARBA"/>
</dbReference>
<dbReference type="STRING" id="357750.A0A2S6CIU1"/>
<feature type="chain" id="PRO_5015370118" description="Carboxylic ester hydrolase" evidence="8">
    <location>
        <begin position="20"/>
        <end position="515"/>
    </location>
</feature>
<keyword evidence="10" id="KW-1185">Reference proteome</keyword>
<dbReference type="EMBL" id="PNEN01000366">
    <property type="protein sequence ID" value="PPJ59631.1"/>
    <property type="molecule type" value="Genomic_DNA"/>
</dbReference>
<sequence length="515" mass="55970">MILPTIMMIAATLTQAALAEVSICRPSSFHPPNIDGVRYLNLQAQEVRNFTRTSLPPGTVDGATYTVDFCNVTVSYEHPGWHDEVSVTVWLPISPSSWNGRLWALGGAGYSASGGPIYLTQAVGKGFVALATDSGHEATLESARSAEWALTSTGNLDLPLLYNFGYQSLGEMTSIGKKITSDFFGSEPKYSYFSGCSNGGRQAMELAQRFPNDYTAAAPAMNFETFIPAAIWSELVMRNLSTYPSACEVNAFTEQAIQACDLLDGLEDGIVSRPELCDFDPSSAVGTRINCNGTEKVLSAAAADVVRAAWLGPRDPEGNFSWPGLNVDASLTGYISTTCSSDYQCTQSNSELFTEFWKYFLAKHPAFNVTNLTDEQYFDYLKTSQRVLGPILAADDPDLSGFQKAGGKMISWHGLADETIPPVTNWYYDQVMGRVTNVHQFYRHFEAPGVGHCMGGLGPLPGTAFDQLISWVEEGVVPDKLQAVGQVGERDLCPYPSVQTFAGESEDGELNFECV</sequence>
<evidence type="ECO:0000256" key="8">
    <source>
        <dbReference type="RuleBase" id="RU361238"/>
    </source>
</evidence>
<keyword evidence="5 8" id="KW-0378">Hydrolase</keyword>
<keyword evidence="4 8" id="KW-0732">Signal</keyword>
<dbReference type="AlphaFoldDB" id="A0A2S6CIU1"/>
<comment type="similarity">
    <text evidence="1 8">Belongs to the tannase family.</text>
</comment>
<dbReference type="GO" id="GO:0046872">
    <property type="term" value="F:metal ion binding"/>
    <property type="evidence" value="ECO:0007669"/>
    <property type="project" value="UniProtKB-KW"/>
</dbReference>
<gene>
    <name evidence="9" type="ORF">CBER1_01228</name>
</gene>
<keyword evidence="7" id="KW-1015">Disulfide bond</keyword>
<evidence type="ECO:0000313" key="10">
    <source>
        <dbReference type="Proteomes" id="UP000237631"/>
    </source>
</evidence>
<dbReference type="EC" id="3.1.1.-" evidence="8"/>
<evidence type="ECO:0000256" key="1">
    <source>
        <dbReference type="ARBA" id="ARBA00006249"/>
    </source>
</evidence>
<evidence type="ECO:0000256" key="2">
    <source>
        <dbReference type="ARBA" id="ARBA00022487"/>
    </source>
</evidence>
<evidence type="ECO:0000256" key="3">
    <source>
        <dbReference type="ARBA" id="ARBA00022723"/>
    </source>
</evidence>
<accession>A0A2S6CIU1</accession>
<reference evidence="10" key="1">
    <citation type="journal article" date="2017" name="bioRxiv">
        <title>Conservation of a gene cluster reveals novel cercosporin biosynthetic mechanisms and extends production to the genus Colletotrichum.</title>
        <authorList>
            <person name="de Jonge R."/>
            <person name="Ebert M.K."/>
            <person name="Huitt-Roehl C.R."/>
            <person name="Pal P."/>
            <person name="Suttle J.C."/>
            <person name="Spanner R.E."/>
            <person name="Neubauer J.D."/>
            <person name="Jurick W.M.II."/>
            <person name="Stott K.A."/>
            <person name="Secor G.A."/>
            <person name="Thomma B.P.H.J."/>
            <person name="Van de Peer Y."/>
            <person name="Townsend C.A."/>
            <person name="Bolton M.D."/>
        </authorList>
    </citation>
    <scope>NUCLEOTIDE SEQUENCE [LARGE SCALE GENOMIC DNA]</scope>
    <source>
        <strain evidence="10">CBS538.71</strain>
    </source>
</reference>
<dbReference type="PANTHER" id="PTHR33938">
    <property type="entry name" value="FERULOYL ESTERASE B-RELATED"/>
    <property type="match status" value="1"/>
</dbReference>
<keyword evidence="2" id="KW-0719">Serine esterase</keyword>
<dbReference type="Proteomes" id="UP000237631">
    <property type="component" value="Unassembled WGS sequence"/>
</dbReference>
<dbReference type="SUPFAM" id="SSF53474">
    <property type="entry name" value="alpha/beta-Hydrolases"/>
    <property type="match status" value="1"/>
</dbReference>
<dbReference type="InterPro" id="IPR011118">
    <property type="entry name" value="Tannase/feruloyl_esterase"/>
</dbReference>
<protein>
    <recommendedName>
        <fullName evidence="8">Carboxylic ester hydrolase</fullName>
        <ecNumber evidence="8">3.1.1.-</ecNumber>
    </recommendedName>
</protein>
<dbReference type="Pfam" id="PF07519">
    <property type="entry name" value="Tannase"/>
    <property type="match status" value="1"/>
</dbReference>
<dbReference type="InterPro" id="IPR029058">
    <property type="entry name" value="AB_hydrolase_fold"/>
</dbReference>
<evidence type="ECO:0000313" key="9">
    <source>
        <dbReference type="EMBL" id="PPJ59631.1"/>
    </source>
</evidence>
<evidence type="ECO:0000256" key="5">
    <source>
        <dbReference type="ARBA" id="ARBA00022801"/>
    </source>
</evidence>
<proteinExistence type="inferred from homology"/>
<comment type="caution">
    <text evidence="9">The sequence shown here is derived from an EMBL/GenBank/DDBJ whole genome shotgun (WGS) entry which is preliminary data.</text>
</comment>
<dbReference type="PANTHER" id="PTHR33938:SF8">
    <property type="entry name" value="CARBOXYLIC ESTER HYDROLASE"/>
    <property type="match status" value="1"/>
</dbReference>
<feature type="signal peptide" evidence="8">
    <location>
        <begin position="1"/>
        <end position="19"/>
    </location>
</feature>
<organism evidence="9 10">
    <name type="scientific">Cercospora berteroae</name>
    <dbReference type="NCBI Taxonomy" id="357750"/>
    <lineage>
        <taxon>Eukaryota</taxon>
        <taxon>Fungi</taxon>
        <taxon>Dikarya</taxon>
        <taxon>Ascomycota</taxon>
        <taxon>Pezizomycotina</taxon>
        <taxon>Dothideomycetes</taxon>
        <taxon>Dothideomycetidae</taxon>
        <taxon>Mycosphaerellales</taxon>
        <taxon>Mycosphaerellaceae</taxon>
        <taxon>Cercospora</taxon>
    </lineage>
</organism>
<evidence type="ECO:0000256" key="4">
    <source>
        <dbReference type="ARBA" id="ARBA00022729"/>
    </source>
</evidence>
<evidence type="ECO:0000256" key="7">
    <source>
        <dbReference type="ARBA" id="ARBA00023157"/>
    </source>
</evidence>
<evidence type="ECO:0000256" key="6">
    <source>
        <dbReference type="ARBA" id="ARBA00022837"/>
    </source>
</evidence>
<keyword evidence="6" id="KW-0106">Calcium</keyword>
<name>A0A2S6CIU1_9PEZI</name>
<keyword evidence="3" id="KW-0479">Metal-binding</keyword>